<dbReference type="GeneID" id="26137090"/>
<dbReference type="InterPro" id="IPR036974">
    <property type="entry name" value="PUA_sf"/>
</dbReference>
<dbReference type="Proteomes" id="UP000066042">
    <property type="component" value="Chromosome"/>
</dbReference>
<organism evidence="3 4">
    <name type="scientific">Thermococcus barophilus</name>
    <dbReference type="NCBI Taxonomy" id="55802"/>
    <lineage>
        <taxon>Archaea</taxon>
        <taxon>Methanobacteriati</taxon>
        <taxon>Methanobacteriota</taxon>
        <taxon>Thermococci</taxon>
        <taxon>Thermococcales</taxon>
        <taxon>Thermococcaceae</taxon>
        <taxon>Thermococcus</taxon>
    </lineage>
</organism>
<dbReference type="EMBL" id="CP013050">
    <property type="protein sequence ID" value="ALM75760.1"/>
    <property type="molecule type" value="Genomic_DNA"/>
</dbReference>
<dbReference type="GeneID" id="10042025"/>
<reference evidence="3 4" key="1">
    <citation type="journal article" date="2016" name="Genome Announc.">
        <title>Complete genome sequence of the hyperthermophilic and piezophilic archaeon Thermococcus barophilus Ch5, capable of growth at the expense of hydrogenogenesis from carbon monoxide and formate.</title>
        <authorList>
            <person name="Oger P."/>
            <person name="Sokolova T.G."/>
            <person name="Kozhevnikova D.A."/>
            <person name="Taranov E.A."/>
            <person name="Vannier P."/>
            <person name="Lee H.S."/>
            <person name="Kwon K.K."/>
            <person name="Kang S.G."/>
            <person name="Lee J.H."/>
            <person name="Bonch-Osmolovskaya E.A."/>
            <person name="Lebedinsky A.V."/>
        </authorList>
    </citation>
    <scope>NUCLEOTIDE SEQUENCE [LARGE SCALE GENOMIC DNA]</scope>
    <source>
        <strain evidence="4">Ch5</strain>
    </source>
</reference>
<dbReference type="AlphaFoldDB" id="A0A0S1XDH9"/>
<dbReference type="RefSeq" id="WP_013467982.1">
    <property type="nucleotide sequence ID" value="NZ_CP013050.1"/>
</dbReference>
<evidence type="ECO:0000259" key="1">
    <source>
        <dbReference type="Pfam" id="PF03657"/>
    </source>
</evidence>
<dbReference type="Pfam" id="PF03657">
    <property type="entry name" value="UPF0113"/>
    <property type="match status" value="1"/>
</dbReference>
<protein>
    <submittedName>
        <fullName evidence="3">Uncharacterized protein</fullName>
    </submittedName>
</protein>
<dbReference type="GO" id="GO:0003723">
    <property type="term" value="F:RNA binding"/>
    <property type="evidence" value="ECO:0007669"/>
    <property type="project" value="InterPro"/>
</dbReference>
<accession>A0A0S1XDH9</accession>
<dbReference type="Gene3D" id="3.10.450.220">
    <property type="match status" value="1"/>
</dbReference>
<sequence>MVQGLRYRRVSSWEFDLILREAEKYGELRHSFFAVVEGKFRDIYAVNEKVWEEIENLKLKPYSFGTFVGTIKVDENLVEKFYPNIEFFYFVDIKKNYAILKPKAAFLFTTGKDVPKRGIKEYIWEGTRKLVLFDENGVILGIGRIQPNSERTFIKNITDIGEFIRRHRKA</sequence>
<evidence type="ECO:0000313" key="3">
    <source>
        <dbReference type="EMBL" id="ALM75760.1"/>
    </source>
</evidence>
<proteinExistence type="predicted"/>
<dbReference type="InterPro" id="IPR040598">
    <property type="entry name" value="NIP7_N"/>
</dbReference>
<dbReference type="CDD" id="cd21913">
    <property type="entry name" value="Nip7_N_arch"/>
    <property type="match status" value="1"/>
</dbReference>
<gene>
    <name evidence="3" type="ORF">TBCH5v1_1852</name>
</gene>
<name>A0A0S1XDH9_THEBA</name>
<feature type="domain" description="60S ribosome subunit biogenesis protein NIP7 pre-PUA" evidence="2">
    <location>
        <begin position="7"/>
        <end position="85"/>
    </location>
</feature>
<dbReference type="Pfam" id="PF17833">
    <property type="entry name" value="pre-PUA_NIP7"/>
    <property type="match status" value="1"/>
</dbReference>
<dbReference type="STRING" id="55802.TBCH5v1_1852"/>
<dbReference type="OMA" id="FYPNIEF"/>
<evidence type="ECO:0000313" key="4">
    <source>
        <dbReference type="Proteomes" id="UP000066042"/>
    </source>
</evidence>
<dbReference type="Gene3D" id="2.30.130.10">
    <property type="entry name" value="PUA domain"/>
    <property type="match status" value="1"/>
</dbReference>
<evidence type="ECO:0000259" key="2">
    <source>
        <dbReference type="Pfam" id="PF17833"/>
    </source>
</evidence>
<dbReference type="CDD" id="cd21151">
    <property type="entry name" value="PUA_Nip7-like"/>
    <property type="match status" value="1"/>
</dbReference>
<feature type="domain" description="UPF0113" evidence="1">
    <location>
        <begin position="97"/>
        <end position="166"/>
    </location>
</feature>
<dbReference type="PATRIC" id="fig|55802.8.peg.1834"/>
<dbReference type="InterPro" id="IPR005155">
    <property type="entry name" value="UPF0113_PUA"/>
</dbReference>